<sequence>MENRQKWRSPNFSAKLFIFPAYPLQHLFASFPAAKPAPATMSKKGIYESSMGQIPFFDTRKGAPQQSLSFYFSILKLAFRQKEYFVLFFPTYNGSKKQHRPLRMTS</sequence>
<gene>
    <name evidence="1" type="ORF">GY4MC1_0265</name>
</gene>
<dbReference type="AlphaFoldDB" id="A0A7U3YCG6"/>
<name>A0A7U3YCG6_GEOS0</name>
<organism evidence="1">
    <name type="scientific">Geobacillus sp. (strain Y4.1MC1)</name>
    <dbReference type="NCBI Taxonomy" id="581103"/>
    <lineage>
        <taxon>Bacteria</taxon>
        <taxon>Bacillati</taxon>
        <taxon>Bacillota</taxon>
        <taxon>Bacilli</taxon>
        <taxon>Bacillales</taxon>
        <taxon>Anoxybacillaceae</taxon>
        <taxon>Geobacillus</taxon>
    </lineage>
</organism>
<proteinExistence type="predicted"/>
<dbReference type="KEGG" id="gmc:GY4MC1_0265"/>
<protein>
    <submittedName>
        <fullName evidence="1">Uncharacterized protein</fullName>
    </submittedName>
</protein>
<dbReference type="EMBL" id="CP002293">
    <property type="protein sequence ID" value="ADP73113.1"/>
    <property type="molecule type" value="Genomic_DNA"/>
</dbReference>
<evidence type="ECO:0000313" key="1">
    <source>
        <dbReference type="EMBL" id="ADP73113.1"/>
    </source>
</evidence>
<reference evidence="1" key="1">
    <citation type="submission" date="2010-10" db="EMBL/GenBank/DDBJ databases">
        <title>Complete sequence of chromosome of Geobacillus sp. Y4.1MC1.</title>
        <authorList>
            <consortium name="US DOE Joint Genome Institute"/>
            <person name="Lucas S."/>
            <person name="Copeland A."/>
            <person name="Lapidus A."/>
            <person name="Cheng J.-F."/>
            <person name="Bruce D."/>
            <person name="Goodwin L."/>
            <person name="Pitluck S."/>
            <person name="Chertkov O."/>
            <person name="Zhang X."/>
            <person name="Detter J.C."/>
            <person name="Han C."/>
            <person name="Tapia R."/>
            <person name="Land M."/>
            <person name="Hauser L."/>
            <person name="Jeffries C."/>
            <person name="Kyrpides N."/>
            <person name="Ivanova N."/>
            <person name="Ovchinnikova G."/>
            <person name="Brumm P."/>
            <person name="Mead D."/>
            <person name="Woyke T."/>
        </authorList>
    </citation>
    <scope>NUCLEOTIDE SEQUENCE [LARGE SCALE GENOMIC DNA]</scope>
    <source>
        <strain evidence="1">Y4.1MC1</strain>
    </source>
</reference>
<accession>A0A7U3YCG6</accession>